<dbReference type="OrthoDB" id="3061561at2759"/>
<accession>A0A9P8VEZ5</accession>
<evidence type="ECO:0000313" key="2">
    <source>
        <dbReference type="EMBL" id="KAH6689652.1"/>
    </source>
</evidence>
<dbReference type="AlphaFoldDB" id="A0A9P8VEZ5"/>
<dbReference type="Proteomes" id="UP000770015">
    <property type="component" value="Unassembled WGS sequence"/>
</dbReference>
<proteinExistence type="predicted"/>
<dbReference type="PANTHER" id="PTHR35043:SF7">
    <property type="entry name" value="TRANSCRIPTION FACTOR DOMAIN-CONTAINING PROTEIN"/>
    <property type="match status" value="1"/>
</dbReference>
<feature type="transmembrane region" description="Helical" evidence="1">
    <location>
        <begin position="222"/>
        <end position="243"/>
    </location>
</feature>
<gene>
    <name evidence="2" type="ORF">F5X68DRAFT_254106</name>
</gene>
<keyword evidence="3" id="KW-1185">Reference proteome</keyword>
<feature type="transmembrane region" description="Helical" evidence="1">
    <location>
        <begin position="61"/>
        <end position="83"/>
    </location>
</feature>
<keyword evidence="1" id="KW-1133">Transmembrane helix</keyword>
<dbReference type="PANTHER" id="PTHR35043">
    <property type="entry name" value="TRANSCRIPTION FACTOR DOMAIN-CONTAINING PROTEIN"/>
    <property type="match status" value="1"/>
</dbReference>
<name>A0A9P8VEZ5_9PEZI</name>
<feature type="transmembrane region" description="Helical" evidence="1">
    <location>
        <begin position="314"/>
        <end position="335"/>
    </location>
</feature>
<keyword evidence="1" id="KW-0812">Transmembrane</keyword>
<keyword evidence="1" id="KW-0472">Membrane</keyword>
<organism evidence="2 3">
    <name type="scientific">Plectosphaerella plurivora</name>
    <dbReference type="NCBI Taxonomy" id="936078"/>
    <lineage>
        <taxon>Eukaryota</taxon>
        <taxon>Fungi</taxon>
        <taxon>Dikarya</taxon>
        <taxon>Ascomycota</taxon>
        <taxon>Pezizomycotina</taxon>
        <taxon>Sordariomycetes</taxon>
        <taxon>Hypocreomycetidae</taxon>
        <taxon>Glomerellales</taxon>
        <taxon>Plectosphaerellaceae</taxon>
        <taxon>Plectosphaerella</taxon>
    </lineage>
</organism>
<feature type="transmembrane region" description="Helical" evidence="1">
    <location>
        <begin position="196"/>
        <end position="216"/>
    </location>
</feature>
<sequence length="387" mass="43008">MSSWWRSEPTCGRGTFKILSDCLFTIIFAVWTVRHPETPQNLQATPPKKSLLDRISNSKDIFLFIILPEYAAAIAINQVVLAVKLRYRMRVAKKWPDWTFKQSFAIIMGAVYLAPPPEPESSDATRAGGQRQGGFRARLANYLNPIAKREPGAQSDGPIPLDGTMRLDQILPVDMPELPDNKALDRRSKSDTMAKCLAVAQALGFLLTNICSRLLGGAAISPLEAVTCAYLVCALVTWLSYLAKPHELQDPIRVEVSRPVADAVRGSLGNNDNRRRDKNFWIIVSGFLTSGIIAVVSILLTWDTPFATKLERELWRVTNFLTLALGPVLLLRVCVENGTVIDALLGVLSLNRLAVVGQSIAAFRVAEDEIYKKPSWQWTNYWPSFGV</sequence>
<protein>
    <submittedName>
        <fullName evidence="2">Uncharacterized protein</fullName>
    </submittedName>
</protein>
<evidence type="ECO:0000256" key="1">
    <source>
        <dbReference type="SAM" id="Phobius"/>
    </source>
</evidence>
<comment type="caution">
    <text evidence="2">The sequence shown here is derived from an EMBL/GenBank/DDBJ whole genome shotgun (WGS) entry which is preliminary data.</text>
</comment>
<feature type="transmembrane region" description="Helical" evidence="1">
    <location>
        <begin position="280"/>
        <end position="302"/>
    </location>
</feature>
<reference evidence="2" key="1">
    <citation type="journal article" date="2021" name="Nat. Commun.">
        <title>Genetic determinants of endophytism in the Arabidopsis root mycobiome.</title>
        <authorList>
            <person name="Mesny F."/>
            <person name="Miyauchi S."/>
            <person name="Thiergart T."/>
            <person name="Pickel B."/>
            <person name="Atanasova L."/>
            <person name="Karlsson M."/>
            <person name="Huettel B."/>
            <person name="Barry K.W."/>
            <person name="Haridas S."/>
            <person name="Chen C."/>
            <person name="Bauer D."/>
            <person name="Andreopoulos W."/>
            <person name="Pangilinan J."/>
            <person name="LaButti K."/>
            <person name="Riley R."/>
            <person name="Lipzen A."/>
            <person name="Clum A."/>
            <person name="Drula E."/>
            <person name="Henrissat B."/>
            <person name="Kohler A."/>
            <person name="Grigoriev I.V."/>
            <person name="Martin F.M."/>
            <person name="Hacquard S."/>
        </authorList>
    </citation>
    <scope>NUCLEOTIDE SEQUENCE</scope>
    <source>
        <strain evidence="2">MPI-SDFR-AT-0117</strain>
    </source>
</reference>
<dbReference type="EMBL" id="JAGSXJ010000007">
    <property type="protein sequence ID" value="KAH6689652.1"/>
    <property type="molecule type" value="Genomic_DNA"/>
</dbReference>
<evidence type="ECO:0000313" key="3">
    <source>
        <dbReference type="Proteomes" id="UP000770015"/>
    </source>
</evidence>